<feature type="non-terminal residue" evidence="1">
    <location>
        <position position="1"/>
    </location>
</feature>
<dbReference type="OrthoDB" id="10056584at2759"/>
<proteinExistence type="predicted"/>
<dbReference type="EMBL" id="KQ419141">
    <property type="protein sequence ID" value="KOF84490.1"/>
    <property type="molecule type" value="Genomic_DNA"/>
</dbReference>
<evidence type="ECO:0000313" key="1">
    <source>
        <dbReference type="EMBL" id="KOF84490.1"/>
    </source>
</evidence>
<dbReference type="STRING" id="37653.A0A0L8H6V0"/>
<name>A0A0L8H6V0_OCTBM</name>
<gene>
    <name evidence="1" type="ORF">OCBIM_22021975mg</name>
</gene>
<organism evidence="1">
    <name type="scientific">Octopus bimaculoides</name>
    <name type="common">California two-spotted octopus</name>
    <dbReference type="NCBI Taxonomy" id="37653"/>
    <lineage>
        <taxon>Eukaryota</taxon>
        <taxon>Metazoa</taxon>
        <taxon>Spiralia</taxon>
        <taxon>Lophotrochozoa</taxon>
        <taxon>Mollusca</taxon>
        <taxon>Cephalopoda</taxon>
        <taxon>Coleoidea</taxon>
        <taxon>Octopodiformes</taxon>
        <taxon>Octopoda</taxon>
        <taxon>Incirrata</taxon>
        <taxon>Octopodidae</taxon>
        <taxon>Octopus</taxon>
    </lineage>
</organism>
<reference evidence="1" key="1">
    <citation type="submission" date="2015-07" db="EMBL/GenBank/DDBJ databases">
        <title>MeaNS - Measles Nucleotide Surveillance Program.</title>
        <authorList>
            <person name="Tran T."/>
            <person name="Druce J."/>
        </authorList>
    </citation>
    <scope>NUCLEOTIDE SEQUENCE</scope>
    <source>
        <strain evidence="1">UCB-OBI-ISO-001</strain>
        <tissue evidence="1">Gonad</tissue>
    </source>
</reference>
<dbReference type="PANTHER" id="PTHR38681:SF1">
    <property type="entry name" value="RETROVIRUS-RELATED POL POLYPROTEIN FROM TRANSPOSON 412-LIKE PROTEIN"/>
    <property type="match status" value="1"/>
</dbReference>
<protein>
    <submittedName>
        <fullName evidence="1">Uncharacterized protein</fullName>
    </submittedName>
</protein>
<dbReference type="AlphaFoldDB" id="A0A0L8H6V0"/>
<dbReference type="PANTHER" id="PTHR38681">
    <property type="entry name" value="RETROVIRUS-RELATED POL POLYPROTEIN FROM TRANSPOSON 412-LIKE PROTEIN-RELATED"/>
    <property type="match status" value="1"/>
</dbReference>
<sequence length="141" mass="16308">WIEYFPIVILGIRTLFKEGLGYTPAKLLFSIPLSLPRQMLAPVDLLTQDPFYVNRLHTYLEDLLPMSTKHQTVKPAVLRDMASWTHVFIRNNTMRSPLIQPYSGPYRVLSHSNKHFTIDCSGSRDTFSVDRLKRAYTDAHT</sequence>
<accession>A0A0L8H6V0</accession>